<evidence type="ECO:0000313" key="1">
    <source>
        <dbReference type="EMBL" id="CEK67305.1"/>
    </source>
</evidence>
<name>A0A0B6ZHS6_9EUPU</name>
<sequence length="190" mass="21626">EPHFDNLFKLLEQLSDLSSQLDNVEKERKASFQTEARRLSRDVWELLMMLPTNESLLNGFMKISTDQEVTQDEWNQLLPPNSPHRLYYSLQTVEFLAHGTKLGQKYMMRSGSGDASDDKKSAAVSKTPWCAKFISKGGLSHMMEIFMNGSLQCREGNIWSQWSQECLGYMLRLISQLSVDDPGHGEAEGC</sequence>
<dbReference type="AlphaFoldDB" id="A0A0B6ZHS6"/>
<dbReference type="EMBL" id="HACG01020440">
    <property type="protein sequence ID" value="CEK67305.1"/>
    <property type="molecule type" value="Transcribed_RNA"/>
</dbReference>
<reference evidence="1" key="1">
    <citation type="submission" date="2014-12" db="EMBL/GenBank/DDBJ databases">
        <title>Insight into the proteome of Arion vulgaris.</title>
        <authorList>
            <person name="Aradska J."/>
            <person name="Bulat T."/>
            <person name="Smidak R."/>
            <person name="Sarate P."/>
            <person name="Gangsoo J."/>
            <person name="Sialana F."/>
            <person name="Bilban M."/>
            <person name="Lubec G."/>
        </authorList>
    </citation>
    <scope>NUCLEOTIDE SEQUENCE</scope>
    <source>
        <tissue evidence="1">Skin</tissue>
    </source>
</reference>
<organism evidence="1">
    <name type="scientific">Arion vulgaris</name>
    <dbReference type="NCBI Taxonomy" id="1028688"/>
    <lineage>
        <taxon>Eukaryota</taxon>
        <taxon>Metazoa</taxon>
        <taxon>Spiralia</taxon>
        <taxon>Lophotrochozoa</taxon>
        <taxon>Mollusca</taxon>
        <taxon>Gastropoda</taxon>
        <taxon>Heterobranchia</taxon>
        <taxon>Euthyneura</taxon>
        <taxon>Panpulmonata</taxon>
        <taxon>Eupulmonata</taxon>
        <taxon>Stylommatophora</taxon>
        <taxon>Helicina</taxon>
        <taxon>Arionoidea</taxon>
        <taxon>Arionidae</taxon>
        <taxon>Arion</taxon>
    </lineage>
</organism>
<feature type="non-terminal residue" evidence="1">
    <location>
        <position position="1"/>
    </location>
</feature>
<feature type="non-terminal residue" evidence="1">
    <location>
        <position position="190"/>
    </location>
</feature>
<proteinExistence type="predicted"/>
<gene>
    <name evidence="1" type="primary">ORF62146</name>
</gene>
<accession>A0A0B6ZHS6</accession>
<protein>
    <submittedName>
        <fullName evidence="1">Uncharacterized protein</fullName>
    </submittedName>
</protein>